<keyword evidence="3" id="KW-1185">Reference proteome</keyword>
<feature type="compositionally biased region" description="Polar residues" evidence="1">
    <location>
        <begin position="56"/>
        <end position="68"/>
    </location>
</feature>
<accession>A0A6A7AKA0</accession>
<feature type="compositionally biased region" description="Low complexity" evidence="1">
    <location>
        <begin position="33"/>
        <end position="50"/>
    </location>
</feature>
<dbReference type="AlphaFoldDB" id="A0A6A7AKA0"/>
<dbReference type="EMBL" id="MU006216">
    <property type="protein sequence ID" value="KAF2833128.1"/>
    <property type="molecule type" value="Genomic_DNA"/>
</dbReference>
<evidence type="ECO:0000313" key="2">
    <source>
        <dbReference type="EMBL" id="KAF2833128.1"/>
    </source>
</evidence>
<feature type="region of interest" description="Disordered" evidence="1">
    <location>
        <begin position="23"/>
        <end position="74"/>
    </location>
</feature>
<sequence length="308" mass="34782">MRITPGVYTVPVDVCWCRPLVSTDQSDGRQPTSISNSNSPHLSSSSYSSQRDSHAILTSNPRSQTHHPTSGHPPATIAEWQLRLRSAVVAVYMHPHHHHTIEKPASQTVKQTNEWCEQLICWLAPTCGEFVPHAASYMFTKEAGFPHRRCQMGLDLIADCHAGRADACTAAVASAYLYWRVYKACLNAVFQFANVILLSILDMRRSLIRDVYNYTQLAFRDTPLIQFVPITLVPWNNRVAAGKSVEPLTFACRTFDWRVKCRDPYRAFANHGNDLPPELALPRRPRMACWPTHQHKTAVLHSQASLSR</sequence>
<organism evidence="2 3">
    <name type="scientific">Ophiobolus disseminans</name>
    <dbReference type="NCBI Taxonomy" id="1469910"/>
    <lineage>
        <taxon>Eukaryota</taxon>
        <taxon>Fungi</taxon>
        <taxon>Dikarya</taxon>
        <taxon>Ascomycota</taxon>
        <taxon>Pezizomycotina</taxon>
        <taxon>Dothideomycetes</taxon>
        <taxon>Pleosporomycetidae</taxon>
        <taxon>Pleosporales</taxon>
        <taxon>Pleosporineae</taxon>
        <taxon>Phaeosphaeriaceae</taxon>
        <taxon>Ophiobolus</taxon>
    </lineage>
</organism>
<reference evidence="2" key="1">
    <citation type="journal article" date="2020" name="Stud. Mycol.">
        <title>101 Dothideomycetes genomes: a test case for predicting lifestyles and emergence of pathogens.</title>
        <authorList>
            <person name="Haridas S."/>
            <person name="Albert R."/>
            <person name="Binder M."/>
            <person name="Bloem J."/>
            <person name="Labutti K."/>
            <person name="Salamov A."/>
            <person name="Andreopoulos B."/>
            <person name="Baker S."/>
            <person name="Barry K."/>
            <person name="Bills G."/>
            <person name="Bluhm B."/>
            <person name="Cannon C."/>
            <person name="Castanera R."/>
            <person name="Culley D."/>
            <person name="Daum C."/>
            <person name="Ezra D."/>
            <person name="Gonzalez J."/>
            <person name="Henrissat B."/>
            <person name="Kuo A."/>
            <person name="Liang C."/>
            <person name="Lipzen A."/>
            <person name="Lutzoni F."/>
            <person name="Magnuson J."/>
            <person name="Mondo S."/>
            <person name="Nolan M."/>
            <person name="Ohm R."/>
            <person name="Pangilinan J."/>
            <person name="Park H.-J."/>
            <person name="Ramirez L."/>
            <person name="Alfaro M."/>
            <person name="Sun H."/>
            <person name="Tritt A."/>
            <person name="Yoshinaga Y."/>
            <person name="Zwiers L.-H."/>
            <person name="Turgeon B."/>
            <person name="Goodwin S."/>
            <person name="Spatafora J."/>
            <person name="Crous P."/>
            <person name="Grigoriev I."/>
        </authorList>
    </citation>
    <scope>NUCLEOTIDE SEQUENCE</scope>
    <source>
        <strain evidence="2">CBS 113818</strain>
    </source>
</reference>
<evidence type="ECO:0000256" key="1">
    <source>
        <dbReference type="SAM" id="MobiDB-lite"/>
    </source>
</evidence>
<proteinExistence type="predicted"/>
<feature type="compositionally biased region" description="Polar residues" evidence="1">
    <location>
        <begin position="23"/>
        <end position="32"/>
    </location>
</feature>
<dbReference type="Proteomes" id="UP000799424">
    <property type="component" value="Unassembled WGS sequence"/>
</dbReference>
<gene>
    <name evidence="2" type="ORF">CC86DRAFT_414892</name>
</gene>
<protein>
    <submittedName>
        <fullName evidence="2">Uncharacterized protein</fullName>
    </submittedName>
</protein>
<evidence type="ECO:0000313" key="3">
    <source>
        <dbReference type="Proteomes" id="UP000799424"/>
    </source>
</evidence>
<name>A0A6A7AKA0_9PLEO</name>